<comment type="caution">
    <text evidence="2">The sequence shown here is derived from an EMBL/GenBank/DDBJ whole genome shotgun (WGS) entry which is preliminary data.</text>
</comment>
<feature type="compositionally biased region" description="Gly residues" evidence="1">
    <location>
        <begin position="34"/>
        <end position="65"/>
    </location>
</feature>
<evidence type="ECO:0000313" key="3">
    <source>
        <dbReference type="Proteomes" id="UP000019678"/>
    </source>
</evidence>
<accession>A0A017SSW9</accession>
<proteinExistence type="predicted"/>
<name>A0A017SSW9_9BACT</name>
<reference evidence="2 3" key="1">
    <citation type="submission" date="2013-05" db="EMBL/GenBank/DDBJ databases">
        <title>Genome assembly of Chondromyces apiculatus DSM 436.</title>
        <authorList>
            <person name="Sharma G."/>
            <person name="Khatri I."/>
            <person name="Kaur C."/>
            <person name="Mayilraj S."/>
            <person name="Subramanian S."/>
        </authorList>
    </citation>
    <scope>NUCLEOTIDE SEQUENCE [LARGE SCALE GENOMIC DNA]</scope>
    <source>
        <strain evidence="2 3">DSM 436</strain>
    </source>
</reference>
<protein>
    <recommendedName>
        <fullName evidence="4">Lipoprotein</fullName>
    </recommendedName>
</protein>
<dbReference type="Proteomes" id="UP000019678">
    <property type="component" value="Unassembled WGS sequence"/>
</dbReference>
<dbReference type="PROSITE" id="PS51257">
    <property type="entry name" value="PROKAR_LIPOPROTEIN"/>
    <property type="match status" value="1"/>
</dbReference>
<organism evidence="2 3">
    <name type="scientific">Chondromyces apiculatus DSM 436</name>
    <dbReference type="NCBI Taxonomy" id="1192034"/>
    <lineage>
        <taxon>Bacteria</taxon>
        <taxon>Pseudomonadati</taxon>
        <taxon>Myxococcota</taxon>
        <taxon>Polyangia</taxon>
        <taxon>Polyangiales</taxon>
        <taxon>Polyangiaceae</taxon>
        <taxon>Chondromyces</taxon>
    </lineage>
</organism>
<sequence>MMRAPRLLLGIGWHWAFGVGALLAMGCSASGSDGSQGSGASGSSSDGGGGSGTGGDLGLGAGGPGEEQENAEVFAHSARTLFRLDPNTREVKEVADFVGCVDNVIDIAVNEQGQMFGATFGSLFSIDKETAKCTKLADGSYPNSLSFVPKGTVDPDEEALVGYNSATYVRIDTTTGFLSTLGELVDTSNPIGGYYSSGDIVSVIGGGTYLTVTGADCDDCIVEVDPANGKLKRVIGMLNYQDVFGLAFWGGSAYGFTAEGALIKINLENASTSEIPIPSAPAFLEFFGAGSTTAAPLTPIE</sequence>
<dbReference type="SUPFAM" id="SSF63825">
    <property type="entry name" value="YWTD domain"/>
    <property type="match status" value="1"/>
</dbReference>
<feature type="region of interest" description="Disordered" evidence="1">
    <location>
        <begin position="33"/>
        <end position="70"/>
    </location>
</feature>
<dbReference type="STRING" id="1192034.CAP_1395"/>
<evidence type="ECO:0008006" key="4">
    <source>
        <dbReference type="Google" id="ProtNLM"/>
    </source>
</evidence>
<gene>
    <name evidence="2" type="ORF">CAP_1395</name>
</gene>
<evidence type="ECO:0000256" key="1">
    <source>
        <dbReference type="SAM" id="MobiDB-lite"/>
    </source>
</evidence>
<dbReference type="EMBL" id="ASRX01000137">
    <property type="protein sequence ID" value="EYF00073.1"/>
    <property type="molecule type" value="Genomic_DNA"/>
</dbReference>
<evidence type="ECO:0000313" key="2">
    <source>
        <dbReference type="EMBL" id="EYF00073.1"/>
    </source>
</evidence>
<dbReference type="AlphaFoldDB" id="A0A017SSW9"/>
<dbReference type="RefSeq" id="WP_044252366.1">
    <property type="nucleotide sequence ID" value="NZ_ASRX01000137.1"/>
</dbReference>
<dbReference type="OrthoDB" id="5510332at2"/>
<keyword evidence="3" id="KW-1185">Reference proteome</keyword>